<name>T1JQS4_TETUR</name>
<accession>T1JQS4</accession>
<dbReference type="EMBL" id="CAEY01000440">
    <property type="status" value="NOT_ANNOTATED_CDS"/>
    <property type="molecule type" value="Genomic_DNA"/>
</dbReference>
<proteinExistence type="predicted"/>
<sequence length="77" mass="8933">MAKINSNCRSTHEVALFEPTFNYWIIIRLKNSMKTRKYNNPGPGIPNAVGNVVDFFSFLLLLKKRRTKKTELNDDNC</sequence>
<protein>
    <submittedName>
        <fullName evidence="1">Uncharacterized protein</fullName>
    </submittedName>
</protein>
<reference evidence="1" key="2">
    <citation type="submission" date="2015-06" db="UniProtKB">
        <authorList>
            <consortium name="EnsemblMetazoa"/>
        </authorList>
    </citation>
    <scope>IDENTIFICATION</scope>
</reference>
<dbReference type="HOGENOM" id="CLU_2641303_0_0_1"/>
<dbReference type="Proteomes" id="UP000015104">
    <property type="component" value="Unassembled WGS sequence"/>
</dbReference>
<keyword evidence="2" id="KW-1185">Reference proteome</keyword>
<evidence type="ECO:0000313" key="1">
    <source>
        <dbReference type="EnsemblMetazoa" id="tetur01g04290.1"/>
    </source>
</evidence>
<evidence type="ECO:0000313" key="2">
    <source>
        <dbReference type="Proteomes" id="UP000015104"/>
    </source>
</evidence>
<organism evidence="1 2">
    <name type="scientific">Tetranychus urticae</name>
    <name type="common">Two-spotted spider mite</name>
    <dbReference type="NCBI Taxonomy" id="32264"/>
    <lineage>
        <taxon>Eukaryota</taxon>
        <taxon>Metazoa</taxon>
        <taxon>Ecdysozoa</taxon>
        <taxon>Arthropoda</taxon>
        <taxon>Chelicerata</taxon>
        <taxon>Arachnida</taxon>
        <taxon>Acari</taxon>
        <taxon>Acariformes</taxon>
        <taxon>Trombidiformes</taxon>
        <taxon>Prostigmata</taxon>
        <taxon>Eleutherengona</taxon>
        <taxon>Raphignathae</taxon>
        <taxon>Tetranychoidea</taxon>
        <taxon>Tetranychidae</taxon>
        <taxon>Tetranychus</taxon>
    </lineage>
</organism>
<reference evidence="2" key="1">
    <citation type="submission" date="2011-08" db="EMBL/GenBank/DDBJ databases">
        <authorList>
            <person name="Rombauts S."/>
        </authorList>
    </citation>
    <scope>NUCLEOTIDE SEQUENCE</scope>
    <source>
        <strain evidence="2">London</strain>
    </source>
</reference>
<dbReference type="EnsemblMetazoa" id="tetur01g04290.1">
    <property type="protein sequence ID" value="tetur01g04290.1"/>
    <property type="gene ID" value="tetur01g04290"/>
</dbReference>
<dbReference type="AlphaFoldDB" id="T1JQS4"/>